<feature type="compositionally biased region" description="Low complexity" evidence="7">
    <location>
        <begin position="587"/>
        <end position="601"/>
    </location>
</feature>
<name>A0A553N8X7_TIGCA</name>
<feature type="compositionally biased region" description="Polar residues" evidence="7">
    <location>
        <begin position="392"/>
        <end position="404"/>
    </location>
</feature>
<feature type="domain" description="LIM zinc-binding" evidence="8">
    <location>
        <begin position="676"/>
        <end position="737"/>
    </location>
</feature>
<evidence type="ECO:0000256" key="2">
    <source>
        <dbReference type="ARBA" id="ARBA00022737"/>
    </source>
</evidence>
<dbReference type="GO" id="GO:0005667">
    <property type="term" value="C:transcription regulator complex"/>
    <property type="evidence" value="ECO:0007669"/>
    <property type="project" value="TreeGrafter"/>
</dbReference>
<dbReference type="InterPro" id="IPR047172">
    <property type="entry name" value="Ajuba-like"/>
</dbReference>
<evidence type="ECO:0000256" key="6">
    <source>
        <dbReference type="SAM" id="Coils"/>
    </source>
</evidence>
<dbReference type="GO" id="GO:0003714">
    <property type="term" value="F:transcription corepressor activity"/>
    <property type="evidence" value="ECO:0007669"/>
    <property type="project" value="TreeGrafter"/>
</dbReference>
<proteinExistence type="predicted"/>
<dbReference type="CDD" id="cd09352">
    <property type="entry name" value="LIM1_Ajuba_like"/>
    <property type="match status" value="1"/>
</dbReference>
<dbReference type="GO" id="GO:0000932">
    <property type="term" value="C:P-body"/>
    <property type="evidence" value="ECO:0007669"/>
    <property type="project" value="TreeGrafter"/>
</dbReference>
<dbReference type="InterPro" id="IPR047245">
    <property type="entry name" value="Ajuba-like_LIM1"/>
</dbReference>
<feature type="domain" description="LIM zinc-binding" evidence="8">
    <location>
        <begin position="804"/>
        <end position="870"/>
    </location>
</feature>
<dbReference type="PANTHER" id="PTHR24219">
    <property type="entry name" value="LIM DOMAIN-CONTAINING PROTEIN JUB"/>
    <property type="match status" value="1"/>
</dbReference>
<feature type="region of interest" description="Disordered" evidence="7">
    <location>
        <begin position="145"/>
        <end position="176"/>
    </location>
</feature>
<evidence type="ECO:0000313" key="10">
    <source>
        <dbReference type="Proteomes" id="UP000318571"/>
    </source>
</evidence>
<feature type="domain" description="LIM zinc-binding" evidence="8">
    <location>
        <begin position="741"/>
        <end position="801"/>
    </location>
</feature>
<keyword evidence="6" id="KW-0175">Coiled coil</keyword>
<dbReference type="GO" id="GO:0001666">
    <property type="term" value="P:response to hypoxia"/>
    <property type="evidence" value="ECO:0007669"/>
    <property type="project" value="TreeGrafter"/>
</dbReference>
<protein>
    <recommendedName>
        <fullName evidence="8">LIM zinc-binding domain-containing protein</fullName>
    </recommendedName>
</protein>
<dbReference type="Proteomes" id="UP000318571">
    <property type="component" value="Chromosome 8"/>
</dbReference>
<feature type="coiled-coil region" evidence="6">
    <location>
        <begin position="470"/>
        <end position="497"/>
    </location>
</feature>
<feature type="region of interest" description="Disordered" evidence="7">
    <location>
        <begin position="45"/>
        <end position="77"/>
    </location>
</feature>
<feature type="compositionally biased region" description="Low complexity" evidence="7">
    <location>
        <begin position="47"/>
        <end position="62"/>
    </location>
</feature>
<evidence type="ECO:0000256" key="3">
    <source>
        <dbReference type="ARBA" id="ARBA00022833"/>
    </source>
</evidence>
<dbReference type="PROSITE" id="PS50023">
    <property type="entry name" value="LIM_DOMAIN_2"/>
    <property type="match status" value="3"/>
</dbReference>
<evidence type="ECO:0000259" key="8">
    <source>
        <dbReference type="PROSITE" id="PS50023"/>
    </source>
</evidence>
<dbReference type="PANTHER" id="PTHR24219:SF4">
    <property type="entry name" value="LIM DOMAIN-CONTAINING PROTEIN JUB"/>
    <property type="match status" value="1"/>
</dbReference>
<dbReference type="GO" id="GO:0046872">
    <property type="term" value="F:metal ion binding"/>
    <property type="evidence" value="ECO:0007669"/>
    <property type="project" value="UniProtKB-KW"/>
</dbReference>
<reference evidence="9 10" key="1">
    <citation type="journal article" date="2018" name="Nat. Ecol. Evol.">
        <title>Genomic signatures of mitonuclear coevolution across populations of Tigriopus californicus.</title>
        <authorList>
            <person name="Barreto F.S."/>
            <person name="Watson E.T."/>
            <person name="Lima T.G."/>
            <person name="Willett C.S."/>
            <person name="Edmands S."/>
            <person name="Li W."/>
            <person name="Burton R.S."/>
        </authorList>
    </citation>
    <scope>NUCLEOTIDE SEQUENCE [LARGE SCALE GENOMIC DNA]</scope>
    <source>
        <strain evidence="9 10">San Diego</strain>
    </source>
</reference>
<dbReference type="InterPro" id="IPR047247">
    <property type="entry name" value="Ajuba-like_LIM2"/>
</dbReference>
<evidence type="ECO:0000256" key="4">
    <source>
        <dbReference type="ARBA" id="ARBA00023038"/>
    </source>
</evidence>
<keyword evidence="4 5" id="KW-0440">LIM domain</keyword>
<dbReference type="CDD" id="cd09438">
    <property type="entry name" value="LIM3_Ajuba_like"/>
    <property type="match status" value="1"/>
</dbReference>
<dbReference type="FunFam" id="2.10.110.10:FF:000037">
    <property type="entry name" value="LIM domain-containing protein 1"/>
    <property type="match status" value="1"/>
</dbReference>
<keyword evidence="10" id="KW-1185">Reference proteome</keyword>
<dbReference type="Pfam" id="PF00412">
    <property type="entry name" value="LIM"/>
    <property type="match status" value="3"/>
</dbReference>
<feature type="compositionally biased region" description="Low complexity" evidence="7">
    <location>
        <begin position="145"/>
        <end position="155"/>
    </location>
</feature>
<dbReference type="CDD" id="cd09355">
    <property type="entry name" value="LIM2_Ajuba_like"/>
    <property type="match status" value="1"/>
</dbReference>
<dbReference type="PROSITE" id="PS00478">
    <property type="entry name" value="LIM_DOMAIN_1"/>
    <property type="match status" value="1"/>
</dbReference>
<feature type="compositionally biased region" description="Polar residues" evidence="7">
    <location>
        <begin position="610"/>
        <end position="628"/>
    </location>
</feature>
<keyword evidence="3 5" id="KW-0862">Zinc</keyword>
<feature type="region of interest" description="Disordered" evidence="7">
    <location>
        <begin position="587"/>
        <end position="653"/>
    </location>
</feature>
<dbReference type="Gene3D" id="2.10.110.10">
    <property type="entry name" value="Cysteine Rich Protein"/>
    <property type="match status" value="3"/>
</dbReference>
<dbReference type="STRING" id="6832.A0A553N8X7"/>
<dbReference type="InterPro" id="IPR001781">
    <property type="entry name" value="Znf_LIM"/>
</dbReference>
<dbReference type="InterPro" id="IPR047248">
    <property type="entry name" value="Ajuba-like_LIM3"/>
</dbReference>
<organism evidence="9 10">
    <name type="scientific">Tigriopus californicus</name>
    <name type="common">Marine copepod</name>
    <dbReference type="NCBI Taxonomy" id="6832"/>
    <lineage>
        <taxon>Eukaryota</taxon>
        <taxon>Metazoa</taxon>
        <taxon>Ecdysozoa</taxon>
        <taxon>Arthropoda</taxon>
        <taxon>Crustacea</taxon>
        <taxon>Multicrustacea</taxon>
        <taxon>Hexanauplia</taxon>
        <taxon>Copepoda</taxon>
        <taxon>Harpacticoida</taxon>
        <taxon>Harpacticidae</taxon>
        <taxon>Tigriopus</taxon>
    </lineage>
</organism>
<accession>A0A553N8X7</accession>
<dbReference type="GO" id="GO:0005634">
    <property type="term" value="C:nucleus"/>
    <property type="evidence" value="ECO:0007669"/>
    <property type="project" value="TreeGrafter"/>
</dbReference>
<dbReference type="EMBL" id="VCGU01000459">
    <property type="protein sequence ID" value="TRY61894.1"/>
    <property type="molecule type" value="Genomic_DNA"/>
</dbReference>
<dbReference type="FunFam" id="2.10.110.10:FF:000028">
    <property type="entry name" value="LIM domain-containing protein 1"/>
    <property type="match status" value="1"/>
</dbReference>
<dbReference type="SMART" id="SM00132">
    <property type="entry name" value="LIM"/>
    <property type="match status" value="3"/>
</dbReference>
<evidence type="ECO:0000256" key="5">
    <source>
        <dbReference type="PROSITE-ProRule" id="PRU00125"/>
    </source>
</evidence>
<evidence type="ECO:0000313" key="9">
    <source>
        <dbReference type="EMBL" id="TRY61894.1"/>
    </source>
</evidence>
<dbReference type="AlphaFoldDB" id="A0A553N8X7"/>
<comment type="caution">
    <text evidence="9">The sequence shown here is derived from an EMBL/GenBank/DDBJ whole genome shotgun (WGS) entry which is preliminary data.</text>
</comment>
<dbReference type="SUPFAM" id="SSF57716">
    <property type="entry name" value="Glucocorticoid receptor-like (DNA-binding domain)"/>
    <property type="match status" value="3"/>
</dbReference>
<gene>
    <name evidence="9" type="ORF">TCAL_06676</name>
</gene>
<sequence>MSAFMDRYQEEIRRVAAKSVKDLNLENLANNQVNHHGQYRAIPRRLSNGSDASHSSSSSSSRSGGGGGGTLTTPANANHVSLNNQSVVTTSINVAAAKMQYLQKINQINLSNQLKSAQNANGIRRQSAGNHLTSGQVLRPSEVALSQASNASNSSNHRHAPIVAGSHSMPHPGGRVSTHMVPTAPCRNGTTSLSSENVSLNRQAIIAASRNGTPTVVSSSVPCSQNIVLSSKKGLSPAELLAQHQQSVPSLILKQSAVTAQTLRSTKVEPLLQPHRVSSALPLNAQTPVSTVTNDAMVQYQPGSYPQLKRASLTNIPIYENIDGYPVIPQRGQQVTPPPPPPPYSGHHTIVSSSLTKTVPRSLEARMLTRSPTYSLSSTMGSNINALHHRLSPNNGPSRSQMTGSPRIRTGPPVYENVDDVPLALLNVPLLNGSSNYVNWSGTFPSSSTSSSSVSNLNQGMTNTITSSTNHQLLAQLASAQQQYQLQQHQQQQVEQNQSQRQSPISNTVAAVMSHHLYRDYVNLPPPPPYPGTQDDHEQHLAQVLSSAARPDIVKQVLNGSQGGTYGTHQNGVSHSHQISAILARTNSYDSSKSSGSNGTYYDTPDMSRLSLNDSKSSPQNGHVTPTNGALKPPLLPYNITPPKQNGPSEAERKMEALTRQIEEQMEKDAESEYFGECAACGEKVSGSGQACQAMNSLFHSSCFVCCSCGRTLRGKAFYNVNGKIYCEEDYMYSGFQQTSEKCGICGHLIMETILQAMGKTYHPGCFRCCVCNECLDGVPFTVDFDNKIYCVNDFHRIFAPKCAACNEAITPVEGTEETVRVVAMEKDFHVDCYICEGCEIQLTDEPDKRCYPLDDHLFCKSCHIKQLGGVMMSPDIEGVSAVYNILS</sequence>
<dbReference type="GO" id="GO:0007010">
    <property type="term" value="P:cytoskeleton organization"/>
    <property type="evidence" value="ECO:0007669"/>
    <property type="project" value="TreeGrafter"/>
</dbReference>
<dbReference type="GO" id="GO:0005912">
    <property type="term" value="C:adherens junction"/>
    <property type="evidence" value="ECO:0007669"/>
    <property type="project" value="TreeGrafter"/>
</dbReference>
<evidence type="ECO:0000256" key="7">
    <source>
        <dbReference type="SAM" id="MobiDB-lite"/>
    </source>
</evidence>
<feature type="region of interest" description="Disordered" evidence="7">
    <location>
        <begin position="391"/>
        <end position="414"/>
    </location>
</feature>
<keyword evidence="1 5" id="KW-0479">Metal-binding</keyword>
<keyword evidence="2" id="KW-0677">Repeat</keyword>
<dbReference type="GO" id="GO:0035331">
    <property type="term" value="P:negative regulation of hippo signaling"/>
    <property type="evidence" value="ECO:0007669"/>
    <property type="project" value="TreeGrafter"/>
</dbReference>
<evidence type="ECO:0000256" key="1">
    <source>
        <dbReference type="ARBA" id="ARBA00022723"/>
    </source>
</evidence>